<feature type="compositionally biased region" description="Polar residues" evidence="10">
    <location>
        <begin position="122"/>
        <end position="139"/>
    </location>
</feature>
<dbReference type="InterPro" id="IPR018866">
    <property type="entry name" value="Znf-4CXXC_R1"/>
</dbReference>
<evidence type="ECO:0000313" key="12">
    <source>
        <dbReference type="EMBL" id="TFK26530.1"/>
    </source>
</evidence>
<protein>
    <recommendedName>
        <fullName evidence="11">Zinc-finger domain-containing protein</fullName>
    </recommendedName>
</protein>
<dbReference type="Proteomes" id="UP000307440">
    <property type="component" value="Unassembled WGS sequence"/>
</dbReference>
<organism evidence="12 13">
    <name type="scientific">Coprinopsis marcescibilis</name>
    <name type="common">Agaric fungus</name>
    <name type="synonym">Psathyrella marcescibilis</name>
    <dbReference type="NCBI Taxonomy" id="230819"/>
    <lineage>
        <taxon>Eukaryota</taxon>
        <taxon>Fungi</taxon>
        <taxon>Dikarya</taxon>
        <taxon>Basidiomycota</taxon>
        <taxon>Agaricomycotina</taxon>
        <taxon>Agaricomycetes</taxon>
        <taxon>Agaricomycetidae</taxon>
        <taxon>Agaricales</taxon>
        <taxon>Agaricineae</taxon>
        <taxon>Psathyrellaceae</taxon>
        <taxon>Coprinopsis</taxon>
    </lineage>
</organism>
<keyword evidence="3" id="KW-0963">Cytoplasm</keyword>
<evidence type="ECO:0000313" key="13">
    <source>
        <dbReference type="Proteomes" id="UP000307440"/>
    </source>
</evidence>
<feature type="domain" description="Zinc-finger" evidence="11">
    <location>
        <begin position="162"/>
        <end position="271"/>
    </location>
</feature>
<keyword evidence="7" id="KW-0805">Transcription regulation</keyword>
<evidence type="ECO:0000256" key="6">
    <source>
        <dbReference type="ARBA" id="ARBA00022843"/>
    </source>
</evidence>
<comment type="subcellular location">
    <subcellularLocation>
        <location evidence="2">Cytoplasm</location>
    </subcellularLocation>
    <subcellularLocation>
        <location evidence="1">Nucleus</location>
    </subcellularLocation>
</comment>
<feature type="compositionally biased region" description="Low complexity" evidence="10">
    <location>
        <begin position="445"/>
        <end position="477"/>
    </location>
</feature>
<keyword evidence="13" id="KW-1185">Reference proteome</keyword>
<name>A0A5C3L1E2_COPMA</name>
<evidence type="ECO:0000259" key="11">
    <source>
        <dbReference type="Pfam" id="PF10497"/>
    </source>
</evidence>
<evidence type="ECO:0000256" key="5">
    <source>
        <dbReference type="ARBA" id="ARBA00022553"/>
    </source>
</evidence>
<keyword evidence="5" id="KW-0597">Phosphoprotein</keyword>
<evidence type="ECO:0000256" key="8">
    <source>
        <dbReference type="ARBA" id="ARBA00023163"/>
    </source>
</evidence>
<dbReference type="Pfam" id="PF10497">
    <property type="entry name" value="zf-4CXXC_R1"/>
    <property type="match status" value="1"/>
</dbReference>
<dbReference type="InterPro" id="IPR040221">
    <property type="entry name" value="CDCA7/CDA7L"/>
</dbReference>
<dbReference type="STRING" id="230819.A0A5C3L1E2"/>
<feature type="compositionally biased region" description="Low complexity" evidence="10">
    <location>
        <begin position="84"/>
        <end position="95"/>
    </location>
</feature>
<feature type="region of interest" description="Disordered" evidence="10">
    <location>
        <begin position="264"/>
        <end position="310"/>
    </location>
</feature>
<gene>
    <name evidence="12" type="ORF">FA15DRAFT_278859</name>
</gene>
<evidence type="ECO:0000256" key="3">
    <source>
        <dbReference type="ARBA" id="ARBA00022490"/>
    </source>
</evidence>
<feature type="compositionally biased region" description="Acidic residues" evidence="10">
    <location>
        <begin position="721"/>
        <end position="734"/>
    </location>
</feature>
<dbReference type="OrthoDB" id="298344at2759"/>
<feature type="region of interest" description="Disordered" evidence="10">
    <location>
        <begin position="67"/>
        <end position="141"/>
    </location>
</feature>
<feature type="compositionally biased region" description="Low complexity" evidence="10">
    <location>
        <begin position="830"/>
        <end position="845"/>
    </location>
</feature>
<feature type="compositionally biased region" description="Low complexity" evidence="10">
    <location>
        <begin position="1"/>
        <end position="11"/>
    </location>
</feature>
<evidence type="ECO:0000256" key="2">
    <source>
        <dbReference type="ARBA" id="ARBA00004496"/>
    </source>
</evidence>
<feature type="region of interest" description="Disordered" evidence="10">
    <location>
        <begin position="445"/>
        <end position="481"/>
    </location>
</feature>
<evidence type="ECO:0000256" key="1">
    <source>
        <dbReference type="ARBA" id="ARBA00004123"/>
    </source>
</evidence>
<evidence type="ECO:0000256" key="9">
    <source>
        <dbReference type="ARBA" id="ARBA00023242"/>
    </source>
</evidence>
<feature type="compositionally biased region" description="Basic and acidic residues" evidence="10">
    <location>
        <begin position="98"/>
        <end position="107"/>
    </location>
</feature>
<feature type="region of interest" description="Disordered" evidence="10">
    <location>
        <begin position="713"/>
        <end position="746"/>
    </location>
</feature>
<reference evidence="12 13" key="1">
    <citation type="journal article" date="2019" name="Nat. Ecol. Evol.">
        <title>Megaphylogeny resolves global patterns of mushroom evolution.</title>
        <authorList>
            <person name="Varga T."/>
            <person name="Krizsan K."/>
            <person name="Foldi C."/>
            <person name="Dima B."/>
            <person name="Sanchez-Garcia M."/>
            <person name="Sanchez-Ramirez S."/>
            <person name="Szollosi G.J."/>
            <person name="Szarkandi J.G."/>
            <person name="Papp V."/>
            <person name="Albert L."/>
            <person name="Andreopoulos W."/>
            <person name="Angelini C."/>
            <person name="Antonin V."/>
            <person name="Barry K.W."/>
            <person name="Bougher N.L."/>
            <person name="Buchanan P."/>
            <person name="Buyck B."/>
            <person name="Bense V."/>
            <person name="Catcheside P."/>
            <person name="Chovatia M."/>
            <person name="Cooper J."/>
            <person name="Damon W."/>
            <person name="Desjardin D."/>
            <person name="Finy P."/>
            <person name="Geml J."/>
            <person name="Haridas S."/>
            <person name="Hughes K."/>
            <person name="Justo A."/>
            <person name="Karasinski D."/>
            <person name="Kautmanova I."/>
            <person name="Kiss B."/>
            <person name="Kocsube S."/>
            <person name="Kotiranta H."/>
            <person name="LaButti K.M."/>
            <person name="Lechner B.E."/>
            <person name="Liimatainen K."/>
            <person name="Lipzen A."/>
            <person name="Lukacs Z."/>
            <person name="Mihaltcheva S."/>
            <person name="Morgado L.N."/>
            <person name="Niskanen T."/>
            <person name="Noordeloos M.E."/>
            <person name="Ohm R.A."/>
            <person name="Ortiz-Santana B."/>
            <person name="Ovrebo C."/>
            <person name="Racz N."/>
            <person name="Riley R."/>
            <person name="Savchenko A."/>
            <person name="Shiryaev A."/>
            <person name="Soop K."/>
            <person name="Spirin V."/>
            <person name="Szebenyi C."/>
            <person name="Tomsovsky M."/>
            <person name="Tulloss R.E."/>
            <person name="Uehling J."/>
            <person name="Grigoriev I.V."/>
            <person name="Vagvolgyi C."/>
            <person name="Papp T."/>
            <person name="Martin F.M."/>
            <person name="Miettinen O."/>
            <person name="Hibbett D.S."/>
            <person name="Nagy L.G."/>
        </authorList>
    </citation>
    <scope>NUCLEOTIDE SEQUENCE [LARGE SCALE GENOMIC DNA]</scope>
    <source>
        <strain evidence="12 13">CBS 121175</strain>
    </source>
</reference>
<proteinExistence type="predicted"/>
<keyword evidence="9" id="KW-0539">Nucleus</keyword>
<dbReference type="EMBL" id="ML210174">
    <property type="protein sequence ID" value="TFK26530.1"/>
    <property type="molecule type" value="Genomic_DNA"/>
</dbReference>
<dbReference type="AlphaFoldDB" id="A0A5C3L1E2"/>
<evidence type="ECO:0000256" key="4">
    <source>
        <dbReference type="ARBA" id="ARBA00022499"/>
    </source>
</evidence>
<keyword evidence="4" id="KW-1017">Isopeptide bond</keyword>
<feature type="region of interest" description="Disordered" evidence="10">
    <location>
        <begin position="1"/>
        <end position="21"/>
    </location>
</feature>
<accession>A0A5C3L1E2</accession>
<sequence>MSTTTPTPHSSTKSRKYIQNSAFVQVPASPFDLERYQPLSTPGASTSRSSNKLLSAHVSIAGTKLKENTPCHFPGSKQKSLAMTSSASASGSTSGKRTIADRDRDNVTDNAPSSSKRMRTLSIASATTPLKPSQLNSPTKKAEVGIEVDLSKACPDFPNGWTYCHQCCKKRDLGATIHCTALEVREVGKAKAVKQKRCVNKFCRPCLKNRYDLDLDVLKSNSKRETGHVDNAGYTFTCPKCSDTCNCPRCRKLKGLEPIGNMLARKHEEQGSSKKVKAKPSKSSVKPSAVDPAADPKKKGRPKAQKKPKTIAPVKWMRIAPSLSQSEIEERVSIREFLLRFNHLSPASMPKAHLDELEQLNGNGKPTHGIDSLDEVAWVSDACVKSAIMALLGLLAVAGDNYKLVDSSQHAIKALRPGGFNLTKVWSVLVDWQNSIQDTTVAVEATSTSRHTSTSSSRLPPSSSASSSLTDLSSSSSADEEEEESLLAEASFALEGPRSLSLSVLTAIDQGRRATRGMTNGSTGASIVSSSQMIPVVLSMIEYILQLGIEALRTEIDEGLQSSKDMTRQIRECVKGEGERWEVVRKEREGDKDKGKSKNKLKFQAAKKLHKDILSALDGAGSIVQTGFIHRYSPLGADPDGRVYYTLAPGIAEREAALEYVDKMLAYREQPSKAKLRLKKKGRTVKGEDRDGLTEWSWMVLVWGQIPDAKEAFCPNLPSNSDDEDEDEDAMDVDGVDKDDPTKPRWYAFTQPEDIRHLAQWLALENGLETEDGSEKEKASAEGVHDGQGPVKRIIAGLNDFAGLLEWRERDDKYRLPDEDLESLPAGVYSANGNSSAKTSAKSKTIPPEQFYSN</sequence>
<feature type="compositionally biased region" description="Basic residues" evidence="10">
    <location>
        <begin position="298"/>
        <end position="309"/>
    </location>
</feature>
<evidence type="ECO:0000256" key="10">
    <source>
        <dbReference type="SAM" id="MobiDB-lite"/>
    </source>
</evidence>
<dbReference type="GO" id="GO:0005737">
    <property type="term" value="C:cytoplasm"/>
    <property type="evidence" value="ECO:0007669"/>
    <property type="project" value="UniProtKB-SubCell"/>
</dbReference>
<evidence type="ECO:0000256" key="7">
    <source>
        <dbReference type="ARBA" id="ARBA00023015"/>
    </source>
</evidence>
<dbReference type="GO" id="GO:0005634">
    <property type="term" value="C:nucleus"/>
    <property type="evidence" value="ECO:0007669"/>
    <property type="project" value="UniProtKB-SubCell"/>
</dbReference>
<feature type="region of interest" description="Disordered" evidence="10">
    <location>
        <begin position="823"/>
        <end position="854"/>
    </location>
</feature>
<keyword evidence="8" id="KW-0804">Transcription</keyword>
<feature type="compositionally biased region" description="Low complexity" evidence="10">
    <location>
        <begin position="281"/>
        <end position="290"/>
    </location>
</feature>
<dbReference type="GO" id="GO:0006355">
    <property type="term" value="P:regulation of DNA-templated transcription"/>
    <property type="evidence" value="ECO:0007669"/>
    <property type="project" value="InterPro"/>
</dbReference>
<dbReference type="PANTHER" id="PTHR31169:SF8">
    <property type="entry name" value="ZINC-FINGER DOMAIN OF MONOAMINE-OXIDASE A REPRESSOR R1 PROTEIN"/>
    <property type="match status" value="1"/>
</dbReference>
<keyword evidence="6" id="KW-0832">Ubl conjugation</keyword>
<dbReference type="PANTHER" id="PTHR31169">
    <property type="entry name" value="OS05G0300700 PROTEIN"/>
    <property type="match status" value="1"/>
</dbReference>